<evidence type="ECO:0000313" key="3">
    <source>
        <dbReference type="EMBL" id="MCV3753868.1"/>
    </source>
</evidence>
<keyword evidence="4" id="KW-1185">Reference proteome</keyword>
<dbReference type="InterPro" id="IPR059214">
    <property type="entry name" value="MSC_0882-like"/>
</dbReference>
<dbReference type="Proteomes" id="UP001207252">
    <property type="component" value="Unassembled WGS sequence"/>
</dbReference>
<evidence type="ECO:0000256" key="1">
    <source>
        <dbReference type="SAM" id="Coils"/>
    </source>
</evidence>
<dbReference type="RefSeq" id="WP_263817670.1">
    <property type="nucleotide sequence ID" value="NZ_JAOXHJ010000001.1"/>
</dbReference>
<keyword evidence="1" id="KW-0175">Coiled coil</keyword>
<dbReference type="EMBL" id="JAOXHJ010000001">
    <property type="protein sequence ID" value="MCV3753868.1"/>
    <property type="molecule type" value="Genomic_DNA"/>
</dbReference>
<feature type="transmembrane region" description="Helical" evidence="2">
    <location>
        <begin position="316"/>
        <end position="337"/>
    </location>
</feature>
<reference evidence="3 4" key="1">
    <citation type="journal article" date="2020" name="Int. J. Syst. Evol. Microbiol.">
        <title>Ureaplasma miroungigenitalium sp. nov. isolated from northern elephant seals (Mirounga angustirostris) and Ureaplasma zalophigenitalium sp. nov. isolated from California sea lions (Zalophus californianus).</title>
        <authorList>
            <person name="Volokhov D.V."/>
            <person name="Gulland F.M."/>
            <person name="Gao Y."/>
            <person name="Chizhikov V.E."/>
        </authorList>
    </citation>
    <scope>NUCLEOTIDE SEQUENCE [LARGE SCALE GENOMIC DNA]</scope>
    <source>
        <strain evidence="3 4">CSL7644-GEN</strain>
    </source>
</reference>
<accession>A0ABT3BNW4</accession>
<organism evidence="3 4">
    <name type="scientific">Ureaplasma zalophigenitalium</name>
    <dbReference type="NCBI Taxonomy" id="907723"/>
    <lineage>
        <taxon>Bacteria</taxon>
        <taxon>Bacillati</taxon>
        <taxon>Mycoplasmatota</taxon>
        <taxon>Mycoplasmoidales</taxon>
        <taxon>Mycoplasmoidaceae</taxon>
        <taxon>Ureaplasma</taxon>
    </lineage>
</organism>
<evidence type="ECO:0000313" key="4">
    <source>
        <dbReference type="Proteomes" id="UP001207252"/>
    </source>
</evidence>
<keyword evidence="2" id="KW-0812">Transmembrane</keyword>
<proteinExistence type="predicted"/>
<keyword evidence="2" id="KW-1133">Transmembrane helix</keyword>
<feature type="transmembrane region" description="Helical" evidence="2">
    <location>
        <begin position="195"/>
        <end position="222"/>
    </location>
</feature>
<sequence>MPNTRPNIMVNDTSNSQVVDSNDNILSRLQKIEEENARLKMQNQQLALQSASSNLITPITPMDVTPAVYNSNTNKDIHPTEAFVIDISQNTKTPDFYEKEKYSSLCKLTFWVFLIGLILGAIAYFIYKVVEEKFTPWIFLPFLMMFVVCFCMSLSVSSDYRNFKRESKNLSQSLDACNTSNFILKIYKKLVTAPIIINWVSASLYLVLGFCILFTFLLTYLINLINNGAIHLNQISFGDLRIIKNPTNLNDVINLKTPLYAVISFGTLLCFVFVTHLMMITSAKIRLDRINVYYKEPIITNDDELKLKQNAFKKGLIVFCILLVIIGIILLVIYLIAFKHKKNRSIIKEEVLSRG</sequence>
<feature type="transmembrane region" description="Helical" evidence="2">
    <location>
        <begin position="138"/>
        <end position="156"/>
    </location>
</feature>
<keyword evidence="2" id="KW-0472">Membrane</keyword>
<dbReference type="NCBIfam" id="NF045846">
    <property type="entry name" value="MSC0882_dom"/>
    <property type="match status" value="1"/>
</dbReference>
<feature type="transmembrane region" description="Helical" evidence="2">
    <location>
        <begin position="259"/>
        <end position="280"/>
    </location>
</feature>
<feature type="transmembrane region" description="Helical" evidence="2">
    <location>
        <begin position="108"/>
        <end position="126"/>
    </location>
</feature>
<name>A0ABT3BNW4_9BACT</name>
<comment type="caution">
    <text evidence="3">The sequence shown here is derived from an EMBL/GenBank/DDBJ whole genome shotgun (WGS) entry which is preliminary data.</text>
</comment>
<protein>
    <submittedName>
        <fullName evidence="3">Uncharacterized protein</fullName>
    </submittedName>
</protein>
<evidence type="ECO:0000256" key="2">
    <source>
        <dbReference type="SAM" id="Phobius"/>
    </source>
</evidence>
<feature type="coiled-coil region" evidence="1">
    <location>
        <begin position="22"/>
        <end position="49"/>
    </location>
</feature>
<gene>
    <name evidence="3" type="ORF">OF365_00490</name>
</gene>